<dbReference type="AlphaFoldDB" id="A0A0V0QPJ4"/>
<proteinExistence type="predicted"/>
<dbReference type="Proteomes" id="UP000054937">
    <property type="component" value="Unassembled WGS sequence"/>
</dbReference>
<comment type="caution">
    <text evidence="1">The sequence shown here is derived from an EMBL/GenBank/DDBJ whole genome shotgun (WGS) entry which is preliminary data.</text>
</comment>
<evidence type="ECO:0000313" key="2">
    <source>
        <dbReference type="Proteomes" id="UP000054937"/>
    </source>
</evidence>
<gene>
    <name evidence="1" type="ORF">PPERSA_12496</name>
</gene>
<sequence length="966" mass="113837">MQETKKATTKNQRHRDIELKQKINLMNITKYTNISSQELESKSFNQLQDIWHEIIDIEMHLQNENQIINEQLNSQIIQQKDKQEGIQNQQNKIDLNEIQKQENQLQIDAQVNNENSDDDNSSCSSLHLPQQKLIVKKRKRRNLQSQTKQQQQLSDIKENFIEDSQQKVKNQCQGQGQPLGDCLEEITNQQQNIDSQQKGQQNQNQSSEKVDINLFQNMQVSPKQKIKNQNEQIKLSAQTQKTNLSKKSIQTIRTFKTQNVRKNVQIPSFNDLLKSYSRSRQQTKNSGHKKVQKQQNKVNFNQINEHFKNQQNEEVQLDAKSTNNKTTKTMQKSENLKNLEKIQEQNSIASHQKTSSVSDELEFDEQIDQLSSVLKIITTKFQEHLEGDYQETQEIEEFGSFLEDNDHVPKNEDDHQDFQQQEQMLMNNEIEQKVKNINMFDSKEPSPNKINLSNISNESLKSFNSQQEIQEEKQDHLNEQLQLLCDQLQEIEEQNQKNIVYSDNDIDIHINVKEINSQQIYDLYQEQNPQKKLEIALKYIISKQAHQQQQRQFQKQLYFCGQNQNQSNLDEFQSVKSRATEKSSYFKYGINMDENAKNSFGKLDQSYIQMMCTKKKDSQENKKNPLKQSFNNLFKTLGKQIQQKKESLTKKLQINSKIIKQKNKEQQIQSQQQQSIQTCNCQKANNLDMVGMNSEEYDQQQYLNEEQIENIYIPQNNYQNQQQFQQHNQLNNAKKYNSYIKNYSNNLGSGINLQTLSTNYSNRNVSYKDIPHNNLTNYNNNNQNQFKYQDIQNSQTKELFSLVQKQNEAIENLHNVLNQIKSINQSQPVRKLIEDLQKKQLQEQSEECGPIFDKSLQQSDAEYENINDEDGEDILSSYIQQQKQNIDIYSSRIFNSNTINMENNLNKRYQNNNFENQNNNNMEYIDRQNNNDLQQQIQDFQQSQFLDLGNSQIPPSDMNQVFFTSN</sequence>
<name>A0A0V0QPJ4_PSEPJ</name>
<protein>
    <submittedName>
        <fullName evidence="1">Uncharacterized protein</fullName>
    </submittedName>
</protein>
<reference evidence="1 2" key="1">
    <citation type="journal article" date="2015" name="Sci. Rep.">
        <title>Genome of the facultative scuticociliatosis pathogen Pseudocohnilembus persalinus provides insight into its virulence through horizontal gene transfer.</title>
        <authorList>
            <person name="Xiong J."/>
            <person name="Wang G."/>
            <person name="Cheng J."/>
            <person name="Tian M."/>
            <person name="Pan X."/>
            <person name="Warren A."/>
            <person name="Jiang C."/>
            <person name="Yuan D."/>
            <person name="Miao W."/>
        </authorList>
    </citation>
    <scope>NUCLEOTIDE SEQUENCE [LARGE SCALE GENOMIC DNA]</scope>
    <source>
        <strain evidence="1">36N120E</strain>
    </source>
</reference>
<evidence type="ECO:0000313" key="1">
    <source>
        <dbReference type="EMBL" id="KRX04049.1"/>
    </source>
</evidence>
<accession>A0A0V0QPJ4</accession>
<dbReference type="EMBL" id="LDAU01000122">
    <property type="protein sequence ID" value="KRX04049.1"/>
    <property type="molecule type" value="Genomic_DNA"/>
</dbReference>
<keyword evidence="2" id="KW-1185">Reference proteome</keyword>
<organism evidence="1 2">
    <name type="scientific">Pseudocohnilembus persalinus</name>
    <name type="common">Ciliate</name>
    <dbReference type="NCBI Taxonomy" id="266149"/>
    <lineage>
        <taxon>Eukaryota</taxon>
        <taxon>Sar</taxon>
        <taxon>Alveolata</taxon>
        <taxon>Ciliophora</taxon>
        <taxon>Intramacronucleata</taxon>
        <taxon>Oligohymenophorea</taxon>
        <taxon>Scuticociliatia</taxon>
        <taxon>Philasterida</taxon>
        <taxon>Pseudocohnilembidae</taxon>
        <taxon>Pseudocohnilembus</taxon>
    </lineage>
</organism>
<dbReference type="InParanoid" id="A0A0V0QPJ4"/>